<dbReference type="InterPro" id="IPR051911">
    <property type="entry name" value="SDR_oxidoreductase"/>
</dbReference>
<sequence>MSKVWFVTGANSGIGLGVSKAALKAGDRVIATARNMEKLRSAYPDAGQKDLALIELDVTDEAQAHAAVAAACERFGRIDVLVNNAGYSVLGNFEELTTADIERQLATNFYGVAHVMRAALPVMRRQRSGHIINISSVAGVVGFKHCSAYGASKFAVEGLSMAVANEVEQFGIKITIVEPGFFRTSLIDKGSVQYADSSINDYAHEGSAEDMWSPYNGAQPGNPTKLGEALVQIAAMDNPPKLFVAGSDALQAITPAVEERLRAMMDNTGLSNSTDGIS</sequence>
<dbReference type="CDD" id="cd05374">
    <property type="entry name" value="17beta-HSD-like_SDR_c"/>
    <property type="match status" value="1"/>
</dbReference>
<dbReference type="InterPro" id="IPR002347">
    <property type="entry name" value="SDR_fam"/>
</dbReference>
<dbReference type="InterPro" id="IPR036291">
    <property type="entry name" value="NAD(P)-bd_dom_sf"/>
</dbReference>
<evidence type="ECO:0000256" key="3">
    <source>
        <dbReference type="RuleBase" id="RU000363"/>
    </source>
</evidence>
<dbReference type="Gene3D" id="3.40.50.720">
    <property type="entry name" value="NAD(P)-binding Rossmann-like Domain"/>
    <property type="match status" value="1"/>
</dbReference>
<dbReference type="SUPFAM" id="SSF51735">
    <property type="entry name" value="NAD(P)-binding Rossmann-fold domains"/>
    <property type="match status" value="1"/>
</dbReference>
<dbReference type="Pfam" id="PF00106">
    <property type="entry name" value="adh_short"/>
    <property type="match status" value="1"/>
</dbReference>
<accession>A0A5B9EER9</accession>
<keyword evidence="2" id="KW-0560">Oxidoreductase</keyword>
<name>A0A5B9EER9_9BACT</name>
<evidence type="ECO:0000313" key="6">
    <source>
        <dbReference type="Proteomes" id="UP000321820"/>
    </source>
</evidence>
<evidence type="ECO:0000313" key="5">
    <source>
        <dbReference type="EMBL" id="QEE29615.1"/>
    </source>
</evidence>
<keyword evidence="6" id="KW-1185">Reference proteome</keyword>
<dbReference type="KEGG" id="talb:FTW19_17435"/>
<dbReference type="AlphaFoldDB" id="A0A5B9EER9"/>
<evidence type="ECO:0000256" key="1">
    <source>
        <dbReference type="ARBA" id="ARBA00006484"/>
    </source>
</evidence>
<dbReference type="PROSITE" id="PS00061">
    <property type="entry name" value="ADH_SHORT"/>
    <property type="match status" value="1"/>
</dbReference>
<dbReference type="RefSeq" id="WP_147648807.1">
    <property type="nucleotide sequence ID" value="NZ_CP042806.1"/>
</dbReference>
<dbReference type="OrthoDB" id="9775296at2"/>
<comment type="similarity">
    <text evidence="1 3">Belongs to the short-chain dehydrogenases/reductases (SDR) family.</text>
</comment>
<dbReference type="PRINTS" id="PR00081">
    <property type="entry name" value="GDHRDH"/>
</dbReference>
<dbReference type="Proteomes" id="UP000321820">
    <property type="component" value="Chromosome"/>
</dbReference>
<dbReference type="PANTHER" id="PTHR43976">
    <property type="entry name" value="SHORT CHAIN DEHYDROGENASE"/>
    <property type="match status" value="1"/>
</dbReference>
<dbReference type="GO" id="GO:0016491">
    <property type="term" value="F:oxidoreductase activity"/>
    <property type="evidence" value="ECO:0007669"/>
    <property type="project" value="UniProtKB-KW"/>
</dbReference>
<evidence type="ECO:0000259" key="4">
    <source>
        <dbReference type="SMART" id="SM00822"/>
    </source>
</evidence>
<protein>
    <submittedName>
        <fullName evidence="5">SDR family oxidoreductase</fullName>
    </submittedName>
</protein>
<feature type="domain" description="Ketoreductase" evidence="4">
    <location>
        <begin position="3"/>
        <end position="170"/>
    </location>
</feature>
<dbReference type="SMART" id="SM00822">
    <property type="entry name" value="PKS_KR"/>
    <property type="match status" value="1"/>
</dbReference>
<organism evidence="5 6">
    <name type="scientific">Terriglobus albidus</name>
    <dbReference type="NCBI Taxonomy" id="1592106"/>
    <lineage>
        <taxon>Bacteria</taxon>
        <taxon>Pseudomonadati</taxon>
        <taxon>Acidobacteriota</taxon>
        <taxon>Terriglobia</taxon>
        <taxon>Terriglobales</taxon>
        <taxon>Acidobacteriaceae</taxon>
        <taxon>Terriglobus</taxon>
    </lineage>
</organism>
<proteinExistence type="inferred from homology"/>
<reference evidence="5 6" key="1">
    <citation type="submission" date="2019-08" db="EMBL/GenBank/DDBJ databases">
        <title>Complete genome sequence of Terriglobus albidus strain ORNL.</title>
        <authorList>
            <person name="Podar M."/>
        </authorList>
    </citation>
    <scope>NUCLEOTIDE SEQUENCE [LARGE SCALE GENOMIC DNA]</scope>
    <source>
        <strain evidence="5 6">ORNL</strain>
    </source>
</reference>
<dbReference type="InterPro" id="IPR020904">
    <property type="entry name" value="Sc_DH/Rdtase_CS"/>
</dbReference>
<dbReference type="InterPro" id="IPR057326">
    <property type="entry name" value="KR_dom"/>
</dbReference>
<gene>
    <name evidence="5" type="ORF">FTW19_17435</name>
</gene>
<dbReference type="EMBL" id="CP042806">
    <property type="protein sequence ID" value="QEE29615.1"/>
    <property type="molecule type" value="Genomic_DNA"/>
</dbReference>
<dbReference type="PANTHER" id="PTHR43976:SF16">
    <property type="entry name" value="SHORT-CHAIN DEHYDROGENASE_REDUCTASE FAMILY PROTEIN"/>
    <property type="match status" value="1"/>
</dbReference>
<evidence type="ECO:0000256" key="2">
    <source>
        <dbReference type="ARBA" id="ARBA00023002"/>
    </source>
</evidence>
<dbReference type="PRINTS" id="PR00080">
    <property type="entry name" value="SDRFAMILY"/>
</dbReference>